<gene>
    <name evidence="1" type="ORF">WMO46_15575</name>
</gene>
<feature type="non-terminal residue" evidence="1">
    <location>
        <position position="131"/>
    </location>
</feature>
<comment type="caution">
    <text evidence="1">The sequence shown here is derived from an EMBL/GenBank/DDBJ whole genome shotgun (WGS) entry which is preliminary data.</text>
</comment>
<reference evidence="1 2" key="1">
    <citation type="submission" date="2024-03" db="EMBL/GenBank/DDBJ databases">
        <title>Human intestinal bacterial collection.</title>
        <authorList>
            <person name="Pauvert C."/>
            <person name="Hitch T.C.A."/>
            <person name="Clavel T."/>
        </authorList>
    </citation>
    <scope>NUCLEOTIDE SEQUENCE [LARGE SCALE GENOMIC DNA]</scope>
    <source>
        <strain evidence="1 2">CLA-KB-H122</strain>
    </source>
</reference>
<protein>
    <submittedName>
        <fullName evidence="1">Uncharacterized protein</fullName>
    </submittedName>
</protein>
<organism evidence="1 2">
    <name type="scientific">Alistipes intestinihominis</name>
    <dbReference type="NCBI Taxonomy" id="3133172"/>
    <lineage>
        <taxon>Bacteria</taxon>
        <taxon>Pseudomonadati</taxon>
        <taxon>Bacteroidota</taxon>
        <taxon>Bacteroidia</taxon>
        <taxon>Bacteroidales</taxon>
        <taxon>Rikenellaceae</taxon>
        <taxon>Alistipes</taxon>
    </lineage>
</organism>
<keyword evidence="2" id="KW-1185">Reference proteome</keyword>
<dbReference type="Proteomes" id="UP001460202">
    <property type="component" value="Unassembled WGS sequence"/>
</dbReference>
<dbReference type="EMBL" id="JBBMFL010000048">
    <property type="protein sequence ID" value="MEQ2546361.1"/>
    <property type="molecule type" value="Genomic_DNA"/>
</dbReference>
<name>A0ABV1H116_9BACT</name>
<proteinExistence type="predicted"/>
<sequence>MGFLSFGCGWDYGKKCRWETDVLVGFLPGAYSDRTHTTFTLRQNYIPWSIRCCERFAIEPFTTGVYLNLITGEDYWVRESNKYPGDSYYGFTSRLRTHLYVGQRFTYYLKNDSLLRHITLYYELSANDLDI</sequence>
<accession>A0ABV1H116</accession>
<evidence type="ECO:0000313" key="2">
    <source>
        <dbReference type="Proteomes" id="UP001460202"/>
    </source>
</evidence>
<evidence type="ECO:0000313" key="1">
    <source>
        <dbReference type="EMBL" id="MEQ2546361.1"/>
    </source>
</evidence>